<dbReference type="Gene3D" id="3.90.1580.10">
    <property type="entry name" value="paralog of FGE (formylglycine-generating enzyme)"/>
    <property type="match status" value="1"/>
</dbReference>
<dbReference type="InterPro" id="IPR016187">
    <property type="entry name" value="CTDL_fold"/>
</dbReference>
<dbReference type="RefSeq" id="WP_197231580.1">
    <property type="nucleotide sequence ID" value="NZ_SJPV01000010.1"/>
</dbReference>
<feature type="domain" description="F5/8 type C" evidence="1">
    <location>
        <begin position="26"/>
        <end position="167"/>
    </location>
</feature>
<dbReference type="InterPro" id="IPR008979">
    <property type="entry name" value="Galactose-bd-like_sf"/>
</dbReference>
<comment type="caution">
    <text evidence="2">The sequence shown here is derived from an EMBL/GenBank/DDBJ whole genome shotgun (WGS) entry which is preliminary data.</text>
</comment>
<protein>
    <submittedName>
        <fullName evidence="2">Formylglycine-generating sulfatase enzyme</fullName>
    </submittedName>
</protein>
<dbReference type="SUPFAM" id="SSF82171">
    <property type="entry name" value="DPP6 N-terminal domain-like"/>
    <property type="match status" value="1"/>
</dbReference>
<dbReference type="PROSITE" id="PS50022">
    <property type="entry name" value="FA58C_3"/>
    <property type="match status" value="1"/>
</dbReference>
<dbReference type="Pfam" id="PF22633">
    <property type="entry name" value="F5_F8_type_C_2"/>
    <property type="match status" value="1"/>
</dbReference>
<dbReference type="Gene3D" id="2.60.120.260">
    <property type="entry name" value="Galactose-binding domain-like"/>
    <property type="match status" value="1"/>
</dbReference>
<dbReference type="Pfam" id="PF18582">
    <property type="entry name" value="HZS_alpha"/>
    <property type="match status" value="1"/>
</dbReference>
<dbReference type="PANTHER" id="PTHR23150:SF19">
    <property type="entry name" value="FORMYLGLYCINE-GENERATING ENZYME"/>
    <property type="match status" value="1"/>
</dbReference>
<dbReference type="InterPro" id="IPR051043">
    <property type="entry name" value="Sulfatase_Mod_Factor_Kinase"/>
</dbReference>
<dbReference type="InterPro" id="IPR000421">
    <property type="entry name" value="FA58C"/>
</dbReference>
<evidence type="ECO:0000313" key="3">
    <source>
        <dbReference type="Proteomes" id="UP000319143"/>
    </source>
</evidence>
<dbReference type="Pfam" id="PF03781">
    <property type="entry name" value="FGE-sulfatase"/>
    <property type="match status" value="2"/>
</dbReference>
<dbReference type="InterPro" id="IPR042095">
    <property type="entry name" value="SUMF_sf"/>
</dbReference>
<dbReference type="EMBL" id="SJPV01000010">
    <property type="protein sequence ID" value="TWU33282.1"/>
    <property type="molecule type" value="Genomic_DNA"/>
</dbReference>
<gene>
    <name evidence="2" type="ORF">Poly41_50340</name>
</gene>
<reference evidence="2 3" key="1">
    <citation type="submission" date="2019-02" db="EMBL/GenBank/DDBJ databases">
        <title>Deep-cultivation of Planctomycetes and their phenomic and genomic characterization uncovers novel biology.</title>
        <authorList>
            <person name="Wiegand S."/>
            <person name="Jogler M."/>
            <person name="Boedeker C."/>
            <person name="Pinto D."/>
            <person name="Vollmers J."/>
            <person name="Rivas-Marin E."/>
            <person name="Kohn T."/>
            <person name="Peeters S.H."/>
            <person name="Heuer A."/>
            <person name="Rast P."/>
            <person name="Oberbeckmann S."/>
            <person name="Bunk B."/>
            <person name="Jeske O."/>
            <person name="Meyerdierks A."/>
            <person name="Storesund J.E."/>
            <person name="Kallscheuer N."/>
            <person name="Luecker S."/>
            <person name="Lage O.M."/>
            <person name="Pohl T."/>
            <person name="Merkel B.J."/>
            <person name="Hornburger P."/>
            <person name="Mueller R.-W."/>
            <person name="Bruemmer F."/>
            <person name="Labrenz M."/>
            <person name="Spormann A.M."/>
            <person name="Op Den Camp H."/>
            <person name="Overmann J."/>
            <person name="Amann R."/>
            <person name="Jetten M.S.M."/>
            <person name="Mascher T."/>
            <person name="Medema M.H."/>
            <person name="Devos D.P."/>
            <person name="Kaster A.-K."/>
            <person name="Ovreas L."/>
            <person name="Rohde M."/>
            <person name="Galperin M.Y."/>
            <person name="Jogler C."/>
        </authorList>
    </citation>
    <scope>NUCLEOTIDE SEQUENCE [LARGE SCALE GENOMIC DNA]</scope>
    <source>
        <strain evidence="2 3">Poly41</strain>
    </source>
</reference>
<dbReference type="InterPro" id="IPR011042">
    <property type="entry name" value="6-blade_b-propeller_TolB-like"/>
</dbReference>
<dbReference type="GO" id="GO:0120147">
    <property type="term" value="F:formylglycine-generating oxidase activity"/>
    <property type="evidence" value="ECO:0007669"/>
    <property type="project" value="TreeGrafter"/>
</dbReference>
<dbReference type="PANTHER" id="PTHR23150">
    <property type="entry name" value="SULFATASE MODIFYING FACTOR 1, 2"/>
    <property type="match status" value="1"/>
</dbReference>
<proteinExistence type="predicted"/>
<evidence type="ECO:0000259" key="1">
    <source>
        <dbReference type="PROSITE" id="PS50022"/>
    </source>
</evidence>
<dbReference type="Proteomes" id="UP000319143">
    <property type="component" value="Unassembled WGS sequence"/>
</dbReference>
<dbReference type="SUPFAM" id="SSF49785">
    <property type="entry name" value="Galactose-binding domain-like"/>
    <property type="match status" value="1"/>
</dbReference>
<organism evidence="2 3">
    <name type="scientific">Novipirellula artificiosorum</name>
    <dbReference type="NCBI Taxonomy" id="2528016"/>
    <lineage>
        <taxon>Bacteria</taxon>
        <taxon>Pseudomonadati</taxon>
        <taxon>Planctomycetota</taxon>
        <taxon>Planctomycetia</taxon>
        <taxon>Pirellulales</taxon>
        <taxon>Pirellulaceae</taxon>
        <taxon>Novipirellula</taxon>
    </lineage>
</organism>
<dbReference type="InterPro" id="IPR005532">
    <property type="entry name" value="SUMF_dom"/>
</dbReference>
<dbReference type="InterPro" id="IPR040698">
    <property type="entry name" value="HZS_alpha_mid"/>
</dbReference>
<evidence type="ECO:0000313" key="2">
    <source>
        <dbReference type="EMBL" id="TWU33282.1"/>
    </source>
</evidence>
<accession>A0A5C6D8L4</accession>
<dbReference type="SUPFAM" id="SSF56436">
    <property type="entry name" value="C-type lectin-like"/>
    <property type="match status" value="1"/>
</dbReference>
<keyword evidence="3" id="KW-1185">Reference proteome</keyword>
<dbReference type="Gene3D" id="2.120.10.30">
    <property type="entry name" value="TolB, C-terminal domain"/>
    <property type="match status" value="1"/>
</dbReference>
<name>A0A5C6D8L4_9BACT</name>
<sequence precursor="true">MKSPPLWQRIRFVANQIFAICLISLCGSQLIAAEFAREIQRALLSSAQVTRAEDAAGAVDGRVTGKYSTHTSQDPSPWWQVDLGAIESVGFVCIDAPHSSERLSNFTILASEDAKQWNLVHSHGATSAENRKIEVQLGTARARYLRITAPGPTWMHLDEVKVFAPEDKQTNLALGRPCTQSSVSHWSTRSVTLPETDTDWRFQYAVARSTLASFFKRMDGHHDLSTRCEELVARRIPLNDAGWDNLYKACRERSERWNDVCQQFDLIDIDALQRAFEDLASKHPALYPDAKSIRSRLTAYASSFESLRLATSTGQTGAWTEAAELVRFERDILLRNPRLDFSKMVILRRRLGDRARGAMGKELGVATLNAHTNDSLPRHGWDNEVAVVSSLPTQPMVQTLYHSEGRLITDLEVDFDASRMMFSSIGRTQDNWRVFEMDLSLDGSATPNVRQLTPDDGDDVGHFDSCYLADPDELIFCSTASYQGLPCEYGARRMTCLYKQNRRSGEIRQLTFEQDSDWNPTALPNGRVMYQRWEYCDLPHSNSRILFQMNPDGTEQMAYYGSGSYFMPSFFYPRPIPGQDSQVVGIATGHHGTPRSGRLLVIDPQRGQREAEGVVREIPGWNQTVQPEVRDRLADFGWPHFLHPYPLSENDFIVSMKPSPDALWGVYLVDAFDNMTLLYQEEGSAILDPIPLRQRERPRRLAEKTVPGEKNATVFLADVYAGQGLKDIPRHTVKQLRIGTYYFSTHGTGGLLGSIGADGPWDIKRVLGTVPVEDDGSASFTIPANTPIFMQPLDDEGKAVQLMRSWMVGMPGEVVSCVGCHENQNTVGSLRQTKASLRPPTTIEMGSQAVRGFSFPHQVQPVLDRYCVGCHKGSDATELPKIEGLSYPHDLSCDQENGEGLVDLRGEQYITDWQSDHGGNCGGGARGGNFPVSYVALERYVRRNGIEGPLEMLSPGEFHADTTELVQMLREGRHYNVHLDAQSWQQLITWIDLNAPCHGTWTAVGEQPAQRVKQVNDRRMDLAKQYAAIYTNFEEQDPLPSSLPFQPPIAPPSDRATLPPTTPLADWPFSADKAVTLQGAKPTWSVHLGNQIELDMSRIPAGEYTNAEGERTLVEQPFWMAQFETTNEQLRCFEPEFNSRREDRYGYQFGRLCYNMNGDEMAAVRVDWNKANAFCNWLSQQTGHTFSLPTLEQWEWACRAGSDRDFWFGKLGDDFSPYANLGDVRLSEFASNTNTGQYTTTALIQNPGKYDDRVPRDRKWDDHVFLTQRFPRDETGVMLATPMYQSERPDGQRGMPQRPLFQPNPWGLHDMHGNVWEWTATRNDANRVLACGGSYYDRPKRCTAGSQVDYRPYMKVFNVGFRVICTSNQP</sequence>